<sequence>MEKKIVVLEKPKKNRKITAHKLWNNNISCDQQLLLVKNIQENIENNDIIILLQQINKKMSAYKQQDKLKGLFDELKFIHREKIIELMVNQENKCFYCKHSTILFYEKVRDPKQWTLERVNNKMGHNNDNCVLCCLKCNVTRNTMYLERFKFTKELEIIKKT</sequence>
<name>A0A6C0C0H2_9ZZZZ</name>
<protein>
    <recommendedName>
        <fullName evidence="2">HNH endonuclease</fullName>
    </recommendedName>
</protein>
<evidence type="ECO:0008006" key="2">
    <source>
        <dbReference type="Google" id="ProtNLM"/>
    </source>
</evidence>
<proteinExistence type="predicted"/>
<evidence type="ECO:0000313" key="1">
    <source>
        <dbReference type="EMBL" id="QHS98107.1"/>
    </source>
</evidence>
<dbReference type="Gene3D" id="3.30.40.220">
    <property type="match status" value="1"/>
</dbReference>
<dbReference type="EMBL" id="MN739312">
    <property type="protein sequence ID" value="QHS98107.1"/>
    <property type="molecule type" value="Genomic_DNA"/>
</dbReference>
<dbReference type="AlphaFoldDB" id="A0A6C0C0H2"/>
<reference evidence="1" key="1">
    <citation type="journal article" date="2020" name="Nature">
        <title>Giant virus diversity and host interactions through global metagenomics.</title>
        <authorList>
            <person name="Schulz F."/>
            <person name="Roux S."/>
            <person name="Paez-Espino D."/>
            <person name="Jungbluth S."/>
            <person name="Walsh D.A."/>
            <person name="Denef V.J."/>
            <person name="McMahon K.D."/>
            <person name="Konstantinidis K.T."/>
            <person name="Eloe-Fadrosh E.A."/>
            <person name="Kyrpides N.C."/>
            <person name="Woyke T."/>
        </authorList>
    </citation>
    <scope>NUCLEOTIDE SEQUENCE</scope>
    <source>
        <strain evidence="1">GVMAG-M-3300020182-84</strain>
    </source>
</reference>
<accession>A0A6C0C0H2</accession>
<organism evidence="1">
    <name type="scientific">viral metagenome</name>
    <dbReference type="NCBI Taxonomy" id="1070528"/>
    <lineage>
        <taxon>unclassified sequences</taxon>
        <taxon>metagenomes</taxon>
        <taxon>organismal metagenomes</taxon>
    </lineage>
</organism>